<accession>A0A9P5WYW7</accession>
<proteinExistence type="inferred from homology"/>
<dbReference type="PROSITE" id="PS01231">
    <property type="entry name" value="TRMA_2"/>
    <property type="match status" value="1"/>
</dbReference>
<dbReference type="PANTHER" id="PTHR11061:SF30">
    <property type="entry name" value="TRNA (URACIL(54)-C(5))-METHYLTRANSFERASE"/>
    <property type="match status" value="1"/>
</dbReference>
<keyword evidence="2 4" id="KW-0808">Transferase</keyword>
<dbReference type="PANTHER" id="PTHR11061">
    <property type="entry name" value="RNA M5U METHYLTRANSFERASE"/>
    <property type="match status" value="1"/>
</dbReference>
<evidence type="ECO:0000313" key="9">
    <source>
        <dbReference type="Proteomes" id="UP000807342"/>
    </source>
</evidence>
<name>A0A9P5WYW7_9AGAR</name>
<dbReference type="GO" id="GO:0030697">
    <property type="term" value="F:tRNA (uracil(54)-C5)-methyltransferase activity, S-adenosyl methionine-dependent"/>
    <property type="evidence" value="ECO:0007669"/>
    <property type="project" value="InterPro"/>
</dbReference>
<dbReference type="OrthoDB" id="10250660at2759"/>
<keyword evidence="3 4" id="KW-0949">S-adenosyl-L-methionine</keyword>
<feature type="binding site" evidence="4">
    <location>
        <position position="524"/>
    </location>
    <ligand>
        <name>S-adenosyl-L-methionine</name>
        <dbReference type="ChEBI" id="CHEBI:59789"/>
    </ligand>
</feature>
<dbReference type="AlphaFoldDB" id="A0A9P5WYW7"/>
<dbReference type="InterPro" id="IPR030391">
    <property type="entry name" value="MeTrfase_TrmA_CS"/>
</dbReference>
<dbReference type="PROSITE" id="PS50926">
    <property type="entry name" value="TRAM"/>
    <property type="match status" value="1"/>
</dbReference>
<dbReference type="Pfam" id="PF05958">
    <property type="entry name" value="tRNA_U5-meth_tr"/>
    <property type="match status" value="1"/>
</dbReference>
<dbReference type="PROSITE" id="PS01230">
    <property type="entry name" value="TRMA_1"/>
    <property type="match status" value="1"/>
</dbReference>
<dbReference type="EMBL" id="MU151820">
    <property type="protein sequence ID" value="KAF9441678.1"/>
    <property type="molecule type" value="Genomic_DNA"/>
</dbReference>
<organism evidence="8 9">
    <name type="scientific">Macrolepiota fuliginosa MF-IS2</name>
    <dbReference type="NCBI Taxonomy" id="1400762"/>
    <lineage>
        <taxon>Eukaryota</taxon>
        <taxon>Fungi</taxon>
        <taxon>Dikarya</taxon>
        <taxon>Basidiomycota</taxon>
        <taxon>Agaricomycotina</taxon>
        <taxon>Agaricomycetes</taxon>
        <taxon>Agaricomycetidae</taxon>
        <taxon>Agaricales</taxon>
        <taxon>Agaricineae</taxon>
        <taxon>Agaricaceae</taxon>
        <taxon>Macrolepiota</taxon>
    </lineage>
</organism>
<evidence type="ECO:0000256" key="1">
    <source>
        <dbReference type="ARBA" id="ARBA00022603"/>
    </source>
</evidence>
<dbReference type="Gene3D" id="2.40.50.140">
    <property type="entry name" value="Nucleic acid-binding proteins"/>
    <property type="match status" value="1"/>
</dbReference>
<keyword evidence="1 4" id="KW-0489">Methyltransferase</keyword>
<reference evidence="8" key="1">
    <citation type="submission" date="2020-11" db="EMBL/GenBank/DDBJ databases">
        <authorList>
            <consortium name="DOE Joint Genome Institute"/>
            <person name="Ahrendt S."/>
            <person name="Riley R."/>
            <person name="Andreopoulos W."/>
            <person name="Labutti K."/>
            <person name="Pangilinan J."/>
            <person name="Ruiz-Duenas F.J."/>
            <person name="Barrasa J.M."/>
            <person name="Sanchez-Garcia M."/>
            <person name="Camarero S."/>
            <person name="Miyauchi S."/>
            <person name="Serrano A."/>
            <person name="Linde D."/>
            <person name="Babiker R."/>
            <person name="Drula E."/>
            <person name="Ayuso-Fernandez I."/>
            <person name="Pacheco R."/>
            <person name="Padilla G."/>
            <person name="Ferreira P."/>
            <person name="Barriuso J."/>
            <person name="Kellner H."/>
            <person name="Castanera R."/>
            <person name="Alfaro M."/>
            <person name="Ramirez L."/>
            <person name="Pisabarro A.G."/>
            <person name="Kuo A."/>
            <person name="Tritt A."/>
            <person name="Lipzen A."/>
            <person name="He G."/>
            <person name="Yan M."/>
            <person name="Ng V."/>
            <person name="Cullen D."/>
            <person name="Martin F."/>
            <person name="Rosso M.-N."/>
            <person name="Henrissat B."/>
            <person name="Hibbett D."/>
            <person name="Martinez A.T."/>
            <person name="Grigoriev I.V."/>
        </authorList>
    </citation>
    <scope>NUCLEOTIDE SEQUENCE</scope>
    <source>
        <strain evidence="8">MF-IS2</strain>
    </source>
</reference>
<evidence type="ECO:0000259" key="7">
    <source>
        <dbReference type="PROSITE" id="PS50926"/>
    </source>
</evidence>
<feature type="active site" evidence="5">
    <location>
        <position position="551"/>
    </location>
</feature>
<dbReference type="FunFam" id="2.40.50.140:FF:000201">
    <property type="entry name" value="TRM2p tRNA methyltransferase"/>
    <property type="match status" value="1"/>
</dbReference>
<dbReference type="PROSITE" id="PS51687">
    <property type="entry name" value="SAM_MT_RNA_M5U"/>
    <property type="match status" value="1"/>
</dbReference>
<evidence type="ECO:0000256" key="6">
    <source>
        <dbReference type="SAM" id="MobiDB-lite"/>
    </source>
</evidence>
<dbReference type="SUPFAM" id="SSF50249">
    <property type="entry name" value="Nucleic acid-binding proteins"/>
    <property type="match status" value="1"/>
</dbReference>
<protein>
    <submittedName>
        <fullName evidence="8">S-adenosyl-L-methionine-dependent methyltransferase</fullName>
    </submittedName>
</protein>
<dbReference type="InterPro" id="IPR012340">
    <property type="entry name" value="NA-bd_OB-fold"/>
</dbReference>
<dbReference type="InterPro" id="IPR029063">
    <property type="entry name" value="SAM-dependent_MTases_sf"/>
</dbReference>
<evidence type="ECO:0000256" key="4">
    <source>
        <dbReference type="PROSITE-ProRule" id="PRU01024"/>
    </source>
</evidence>
<evidence type="ECO:0000256" key="2">
    <source>
        <dbReference type="ARBA" id="ARBA00022679"/>
    </source>
</evidence>
<evidence type="ECO:0000313" key="8">
    <source>
        <dbReference type="EMBL" id="KAF9441678.1"/>
    </source>
</evidence>
<keyword evidence="9" id="KW-1185">Reference proteome</keyword>
<dbReference type="InterPro" id="IPR030390">
    <property type="entry name" value="MeTrfase_TrmA_AS"/>
</dbReference>
<feature type="domain" description="TRAM" evidence="7">
    <location>
        <begin position="92"/>
        <end position="157"/>
    </location>
</feature>
<gene>
    <name evidence="8" type="ORF">P691DRAFT_683157</name>
</gene>
<dbReference type="GO" id="GO:0009451">
    <property type="term" value="P:RNA modification"/>
    <property type="evidence" value="ECO:0007669"/>
    <property type="project" value="UniProtKB-ARBA"/>
</dbReference>
<dbReference type="Proteomes" id="UP000807342">
    <property type="component" value="Unassembled WGS sequence"/>
</dbReference>
<evidence type="ECO:0000256" key="3">
    <source>
        <dbReference type="ARBA" id="ARBA00022691"/>
    </source>
</evidence>
<comment type="similarity">
    <text evidence="4">Belongs to the class I-like SAM-binding methyltransferase superfamily. RNA M5U methyltransferase family.</text>
</comment>
<dbReference type="InterPro" id="IPR025795">
    <property type="entry name" value="tRNA_(uracil-5-)_MeTrfase"/>
</dbReference>
<sequence>MSDHVLAGQVRTVPDSEVEVPAGKKARLDVGMASAAKTKKEPKNSKRKSKHKKADLPEPCSPDDVLWHEIKSVLGADVVGKVIEGGVEYDSPFTFHQEVEVLVKSLSPGGDAVAVPTNEEQRKTPWVIIVPFALPGEVVRAKVYRNARMHSMADLVEVVTPNPEIRDNSRVQCRYFEKCGGCQYQMLSYDTQLSLKRDVIIKAYRNFSGLTDAAVPTVLPTIGSPLQYGYRTKITPHFEAAPKSLLKKKQNDKTDKDEVTEQPDWLKIGFNIVGTRRVLDIEECPISTPVINQALVAERAKIIKSAYTYKRGVSLILRDSLDPSIPLPPKSPAESTSDSTDVDNQLSEALTKHVCITSHTASIRESVGGFIFEYPASSFFQNNNSVLVPLTEYVKDAIFPPDSPSNPESPRPNPTHLVDTYCGSGLFAITLSPYFETISGIELSVDSIRSAQHNVSLNNTLRAIPSYSSIVSSLPAYASASAPSPSGSILSSPQPNITFRSGTASDIFSSVSSFPRTQSVIVIDPPRKGCDEEFIRQVVKFRPGVLVYVSCNVHTQARDVGMLLRMVEVAEKSDVEEGKEARGHYRLESLRGFDLFPQTAHVESVAVLRLV</sequence>
<feature type="region of interest" description="Disordered" evidence="6">
    <location>
        <begin position="1"/>
        <end position="61"/>
    </location>
</feature>
<feature type="active site" description="Nucleophile" evidence="4">
    <location>
        <position position="551"/>
    </location>
</feature>
<feature type="binding site" evidence="4">
    <location>
        <position position="421"/>
    </location>
    <ligand>
        <name>S-adenosyl-L-methionine</name>
        <dbReference type="ChEBI" id="CHEBI:59789"/>
    </ligand>
</feature>
<dbReference type="GO" id="GO:0008033">
    <property type="term" value="P:tRNA processing"/>
    <property type="evidence" value="ECO:0007669"/>
    <property type="project" value="InterPro"/>
</dbReference>
<dbReference type="Gene3D" id="3.40.50.150">
    <property type="entry name" value="Vaccinia Virus protein VP39"/>
    <property type="match status" value="2"/>
</dbReference>
<evidence type="ECO:0000256" key="5">
    <source>
        <dbReference type="PROSITE-ProRule" id="PRU10015"/>
    </source>
</evidence>
<dbReference type="SUPFAM" id="SSF53335">
    <property type="entry name" value="S-adenosyl-L-methionine-dependent methyltransferases"/>
    <property type="match status" value="1"/>
</dbReference>
<comment type="caution">
    <text evidence="8">The sequence shown here is derived from an EMBL/GenBank/DDBJ whole genome shotgun (WGS) entry which is preliminary data.</text>
</comment>
<dbReference type="GO" id="GO:0032259">
    <property type="term" value="P:methylation"/>
    <property type="evidence" value="ECO:0007669"/>
    <property type="project" value="UniProtKB-KW"/>
</dbReference>
<feature type="binding site" evidence="4">
    <location>
        <position position="381"/>
    </location>
    <ligand>
        <name>S-adenosyl-L-methionine</name>
        <dbReference type="ChEBI" id="CHEBI:59789"/>
    </ligand>
</feature>
<dbReference type="InterPro" id="IPR010280">
    <property type="entry name" value="U5_MeTrfase_fam"/>
</dbReference>
<feature type="binding site" evidence="4">
    <location>
        <position position="442"/>
    </location>
    <ligand>
        <name>S-adenosyl-L-methionine</name>
        <dbReference type="ChEBI" id="CHEBI:59789"/>
    </ligand>
</feature>
<dbReference type="InterPro" id="IPR002792">
    <property type="entry name" value="TRAM_dom"/>
</dbReference>
<dbReference type="PROSITE" id="PS51622">
    <property type="entry name" value="SAM_MT_RNA_M5U_2"/>
    <property type="match status" value="1"/>
</dbReference>